<accession>G0W5V3</accession>
<protein>
    <recommendedName>
        <fullName evidence="2">NADP-dependent oxidoreductase domain-containing protein</fullName>
    </recommendedName>
</protein>
<dbReference type="Pfam" id="PF00248">
    <property type="entry name" value="Aldo_ket_red"/>
    <property type="match status" value="1"/>
</dbReference>
<dbReference type="KEGG" id="ndi:NDAI_0B01300"/>
<dbReference type="OrthoDB" id="5286008at2759"/>
<dbReference type="GO" id="GO:0045290">
    <property type="term" value="F:D-arabinose 1-dehydrogenase [NAD(P)+] activity"/>
    <property type="evidence" value="ECO:0007669"/>
    <property type="project" value="EnsemblFungi"/>
</dbReference>
<organism evidence="3 4">
    <name type="scientific">Naumovozyma dairenensis (strain ATCC 10597 / BCRC 20456 / CBS 421 / NBRC 0211 / NRRL Y-12639)</name>
    <name type="common">Saccharomyces dairenensis</name>
    <dbReference type="NCBI Taxonomy" id="1071378"/>
    <lineage>
        <taxon>Eukaryota</taxon>
        <taxon>Fungi</taxon>
        <taxon>Dikarya</taxon>
        <taxon>Ascomycota</taxon>
        <taxon>Saccharomycotina</taxon>
        <taxon>Saccharomycetes</taxon>
        <taxon>Saccharomycetales</taxon>
        <taxon>Saccharomycetaceae</taxon>
        <taxon>Naumovozyma</taxon>
    </lineage>
</organism>
<reference evidence="3 4" key="1">
    <citation type="journal article" date="2011" name="Proc. Natl. Acad. Sci. U.S.A.">
        <title>Evolutionary erosion of yeast sex chromosomes by mating-type switching accidents.</title>
        <authorList>
            <person name="Gordon J.L."/>
            <person name="Armisen D."/>
            <person name="Proux-Wera E."/>
            <person name="Oheigeartaigh S.S."/>
            <person name="Byrne K.P."/>
            <person name="Wolfe K.H."/>
        </authorList>
    </citation>
    <scope>NUCLEOTIDE SEQUENCE [LARGE SCALE GENOMIC DNA]</scope>
    <source>
        <strain evidence="4">ATCC 10597 / BCRC 20456 / CBS 421 / NBRC 0211 / NRRL Y-12639</strain>
    </source>
</reference>
<evidence type="ECO:0000256" key="1">
    <source>
        <dbReference type="ARBA" id="ARBA00023002"/>
    </source>
</evidence>
<dbReference type="GO" id="GO:0070485">
    <property type="term" value="P:dehydro-D-arabinono-1,4-lactone biosynthetic process"/>
    <property type="evidence" value="ECO:0007669"/>
    <property type="project" value="EnsemblFungi"/>
</dbReference>
<gene>
    <name evidence="3" type="primary">NDAI0B01300</name>
    <name evidence="3" type="ordered locus">NDAI_0B01300</name>
</gene>
<dbReference type="RefSeq" id="XP_003668407.1">
    <property type="nucleotide sequence ID" value="XM_003668359.1"/>
</dbReference>
<evidence type="ECO:0000313" key="4">
    <source>
        <dbReference type="Proteomes" id="UP000000689"/>
    </source>
</evidence>
<keyword evidence="4" id="KW-1185">Reference proteome</keyword>
<dbReference type="STRING" id="1071378.G0W5V3"/>
<dbReference type="SUPFAM" id="SSF51430">
    <property type="entry name" value="NAD(P)-linked oxidoreductase"/>
    <property type="match status" value="1"/>
</dbReference>
<dbReference type="HOGENOM" id="CLU_023205_7_2_1"/>
<name>G0W5V3_NAUDC</name>
<proteinExistence type="predicted"/>
<dbReference type="InterPro" id="IPR020471">
    <property type="entry name" value="AKR"/>
</dbReference>
<evidence type="ECO:0000259" key="2">
    <source>
        <dbReference type="Pfam" id="PF00248"/>
    </source>
</evidence>
<dbReference type="Gene3D" id="3.20.20.100">
    <property type="entry name" value="NADP-dependent oxidoreductase domain"/>
    <property type="match status" value="1"/>
</dbReference>
<dbReference type="GO" id="GO:0005829">
    <property type="term" value="C:cytosol"/>
    <property type="evidence" value="ECO:0007669"/>
    <property type="project" value="TreeGrafter"/>
</dbReference>
<dbReference type="GeneID" id="11497998"/>
<dbReference type="EMBL" id="HE580268">
    <property type="protein sequence ID" value="CCD23164.1"/>
    <property type="molecule type" value="Genomic_DNA"/>
</dbReference>
<dbReference type="InterPro" id="IPR023210">
    <property type="entry name" value="NADP_OxRdtase_dom"/>
</dbReference>
<dbReference type="AlphaFoldDB" id="G0W5V3"/>
<feature type="domain" description="NADP-dependent oxidoreductase" evidence="2">
    <location>
        <begin position="6"/>
        <end position="282"/>
    </location>
</feature>
<dbReference type="InterPro" id="IPR044480">
    <property type="entry name" value="Ara2-like"/>
</dbReference>
<dbReference type="Proteomes" id="UP000000689">
    <property type="component" value="Chromosome 2"/>
</dbReference>
<evidence type="ECO:0000313" key="3">
    <source>
        <dbReference type="EMBL" id="CCD23164.1"/>
    </source>
</evidence>
<dbReference type="InterPro" id="IPR036812">
    <property type="entry name" value="NAD(P)_OxRdtase_dom_sf"/>
</dbReference>
<dbReference type="CDD" id="cd19164">
    <property type="entry name" value="AKR_ARA2"/>
    <property type="match status" value="1"/>
</dbReference>
<dbReference type="PANTHER" id="PTHR42686:SF1">
    <property type="entry name" value="GH17980P-RELATED"/>
    <property type="match status" value="1"/>
</dbReference>
<dbReference type="PANTHER" id="PTHR42686">
    <property type="entry name" value="GH17980P-RELATED"/>
    <property type="match status" value="1"/>
</dbReference>
<dbReference type="eggNOG" id="KOG1576">
    <property type="taxonomic scope" value="Eukaryota"/>
</dbReference>
<sequence length="333" mass="37562">MVFPPPLIVGGGTFSEQYNSDPESLPISEILRYAFTNGVNAIDTSPYYGDSEILIGKALKELSDEFPRESYSICTKVGRISLDSFDYSKEHVEFSVRRSCERLNTTYLDLVYLHDVEFVPLEDTLIALRELRRLKDIGLIKRFGLSGYPVHYLYEVTRKCATEYVDDIGPLDAILSYCNLNLQNVVLDNYYDKLKNECKIGIISNASILSMSLLREQETVAFHPCSKELRDCADKAADHCQSKGMKLSDLATRYAVSKWIGKGPTVIGVSSVEEMATAIRNYKKIEERLPNNKLTDEETEMVKEIQESIFGSHFNETWSSGLISGSDTHKPSV</sequence>
<dbReference type="OMA" id="FPRSSYK"/>
<keyword evidence="1" id="KW-0560">Oxidoreductase</keyword>